<sequence length="349" mass="40217">MKVVHIVFGMEYGGIETMLVNIMNEQIKHADISLIIVNRQEEKSITKKIDNKIQIIRINRPVGSKNLFYILALNFLLLIKNYDIIHVHIPNTIKFIFLKSIINKMCLTVHHICTTEDIPYLHKYKHIFAISNSVQEDLAKYLKKNVPIILNGINSTDILSQKDATKNQTFHIVQIGRLVHTKKGQDILIEAIFILHQKGFKNISVDFIGDGESKDFLKELVKSKQLENQIHFLGSKEQSYIFSHLKEYDLFVQPSRKEGFGLTVTEAMVAKIPVLVSDQEGPMEIIKNGKYGYYFKSNDAINCAQEIEKIMNISTNTVVSNAYQYAISKFNVKRTALEYINQYKKIHRI</sequence>
<feature type="domain" description="Glycosyl transferase family 1" evidence="1">
    <location>
        <begin position="160"/>
        <end position="313"/>
    </location>
</feature>
<dbReference type="CDD" id="cd03811">
    <property type="entry name" value="GT4_GT28_WabH-like"/>
    <property type="match status" value="1"/>
</dbReference>
<dbReference type="RefSeq" id="WP_046147532.1">
    <property type="nucleotide sequence ID" value="NZ_KQ033913.1"/>
</dbReference>
<accession>A0A0F5IQC1</accession>
<dbReference type="AlphaFoldDB" id="A0A0F5IQC1"/>
<dbReference type="Proteomes" id="UP000033047">
    <property type="component" value="Unassembled WGS sequence"/>
</dbReference>
<evidence type="ECO:0008006" key="5">
    <source>
        <dbReference type="Google" id="ProtNLM"/>
    </source>
</evidence>
<evidence type="ECO:0000313" key="3">
    <source>
        <dbReference type="EMBL" id="KKB47736.1"/>
    </source>
</evidence>
<dbReference type="GO" id="GO:0016757">
    <property type="term" value="F:glycosyltransferase activity"/>
    <property type="evidence" value="ECO:0007669"/>
    <property type="project" value="InterPro"/>
</dbReference>
<dbReference type="PANTHER" id="PTHR12526">
    <property type="entry name" value="GLYCOSYLTRANSFERASE"/>
    <property type="match status" value="1"/>
</dbReference>
<gene>
    <name evidence="3" type="ORF">HMPREF1535_04593</name>
</gene>
<evidence type="ECO:0000259" key="2">
    <source>
        <dbReference type="Pfam" id="PF13439"/>
    </source>
</evidence>
<feature type="domain" description="Glycosyltransferase subfamily 4-like N-terminal" evidence="2">
    <location>
        <begin position="12"/>
        <end position="154"/>
    </location>
</feature>
<protein>
    <recommendedName>
        <fullName evidence="5">Glycosyl transferase family 1 domain-containing protein</fullName>
    </recommendedName>
</protein>
<organism evidence="3 4">
    <name type="scientific">Parabacteroides goldsteinii DSM 19448 = WAL 12034</name>
    <dbReference type="NCBI Taxonomy" id="927665"/>
    <lineage>
        <taxon>Bacteria</taxon>
        <taxon>Pseudomonadati</taxon>
        <taxon>Bacteroidota</taxon>
        <taxon>Bacteroidia</taxon>
        <taxon>Bacteroidales</taxon>
        <taxon>Tannerellaceae</taxon>
        <taxon>Parabacteroides</taxon>
    </lineage>
</organism>
<dbReference type="Pfam" id="PF00534">
    <property type="entry name" value="Glycos_transf_1"/>
    <property type="match status" value="1"/>
</dbReference>
<dbReference type="Pfam" id="PF13439">
    <property type="entry name" value="Glyco_transf_4"/>
    <property type="match status" value="1"/>
</dbReference>
<dbReference type="HOGENOM" id="CLU_009583_0_1_10"/>
<name>A0A0F5IQC1_9BACT</name>
<proteinExistence type="predicted"/>
<dbReference type="InterPro" id="IPR001296">
    <property type="entry name" value="Glyco_trans_1"/>
</dbReference>
<reference evidence="3 4" key="1">
    <citation type="submission" date="2013-04" db="EMBL/GenBank/DDBJ databases">
        <title>The Genome Sequence of Parabacteroides goldsteinii DSM 19448.</title>
        <authorList>
            <consortium name="The Broad Institute Genomics Platform"/>
            <person name="Earl A."/>
            <person name="Ward D."/>
            <person name="Feldgarden M."/>
            <person name="Gevers D."/>
            <person name="Martens E."/>
            <person name="Sakamoto M."/>
            <person name="Benno Y."/>
            <person name="Song Y."/>
            <person name="Liu C."/>
            <person name="Lee J."/>
            <person name="Bolanos M."/>
            <person name="Vaisanen M.L."/>
            <person name="Finegold S.M."/>
            <person name="Walker B."/>
            <person name="Young S."/>
            <person name="Zeng Q."/>
            <person name="Gargeya S."/>
            <person name="Fitzgerald M."/>
            <person name="Haas B."/>
            <person name="Abouelleil A."/>
            <person name="Allen A.W."/>
            <person name="Alvarado L."/>
            <person name="Arachchi H.M."/>
            <person name="Berlin A.M."/>
            <person name="Chapman S.B."/>
            <person name="Gainer-Dewar J."/>
            <person name="Goldberg J."/>
            <person name="Griggs A."/>
            <person name="Gujja S."/>
            <person name="Hansen M."/>
            <person name="Howarth C."/>
            <person name="Imamovic A."/>
            <person name="Ireland A."/>
            <person name="Larimer J."/>
            <person name="McCowan C."/>
            <person name="Murphy C."/>
            <person name="Pearson M."/>
            <person name="Poon T.W."/>
            <person name="Priest M."/>
            <person name="Roberts A."/>
            <person name="Saif S."/>
            <person name="Shea T."/>
            <person name="Sisk P."/>
            <person name="Sykes S."/>
            <person name="Wortman J."/>
            <person name="Nusbaum C."/>
            <person name="Birren B."/>
        </authorList>
    </citation>
    <scope>NUCLEOTIDE SEQUENCE [LARGE SCALE GENOMIC DNA]</scope>
    <source>
        <strain evidence="3 4">DSM 19448</strain>
    </source>
</reference>
<dbReference type="SUPFAM" id="SSF53756">
    <property type="entry name" value="UDP-Glycosyltransferase/glycogen phosphorylase"/>
    <property type="match status" value="1"/>
</dbReference>
<dbReference type="STRING" id="927665.HMPREF1535_04593"/>
<dbReference type="InterPro" id="IPR028098">
    <property type="entry name" value="Glyco_trans_4-like_N"/>
</dbReference>
<dbReference type="PATRIC" id="fig|927665.4.peg.4713"/>
<dbReference type="EMBL" id="AQHV01000025">
    <property type="protein sequence ID" value="KKB47736.1"/>
    <property type="molecule type" value="Genomic_DNA"/>
</dbReference>
<evidence type="ECO:0000313" key="4">
    <source>
        <dbReference type="Proteomes" id="UP000033047"/>
    </source>
</evidence>
<evidence type="ECO:0000259" key="1">
    <source>
        <dbReference type="Pfam" id="PF00534"/>
    </source>
</evidence>
<comment type="caution">
    <text evidence="3">The sequence shown here is derived from an EMBL/GenBank/DDBJ whole genome shotgun (WGS) entry which is preliminary data.</text>
</comment>
<dbReference type="Gene3D" id="3.40.50.2000">
    <property type="entry name" value="Glycogen Phosphorylase B"/>
    <property type="match status" value="2"/>
</dbReference>